<dbReference type="SMART" id="SM00005">
    <property type="entry name" value="DEATH"/>
    <property type="match status" value="1"/>
</dbReference>
<dbReference type="InParanoid" id="B3SAX6"/>
<protein>
    <recommendedName>
        <fullName evidence="2">Death domain-containing protein</fullName>
    </recommendedName>
</protein>
<evidence type="ECO:0000259" key="2">
    <source>
        <dbReference type="PROSITE" id="PS50017"/>
    </source>
</evidence>
<feature type="compositionally biased region" description="Basic and acidic residues" evidence="1">
    <location>
        <begin position="155"/>
        <end position="165"/>
    </location>
</feature>
<sequence>MDSIEESPPLSELDNQIEEGNNKTSKSTEDPTLYFYDIANRIGMDWTKLAAILDHSINVEVIKSQHQHVFDQALELLNIWGKRHDPCDILSNLEDALLHIDRYDIVEGINSNQEKRRLRELDNQIKDDNKKMPKSIGAELSIGESSSNGKSNYPLDDRDSLSGYE</sequence>
<evidence type="ECO:0000313" key="3">
    <source>
        <dbReference type="EMBL" id="EDV20068.1"/>
    </source>
</evidence>
<name>B3SAX6_TRIAD</name>
<dbReference type="EMBL" id="DS985263">
    <property type="protein sequence ID" value="EDV20068.1"/>
    <property type="molecule type" value="Genomic_DNA"/>
</dbReference>
<evidence type="ECO:0000256" key="1">
    <source>
        <dbReference type="SAM" id="MobiDB-lite"/>
    </source>
</evidence>
<accession>B3SAX6</accession>
<dbReference type="Gene3D" id="1.10.533.10">
    <property type="entry name" value="Death Domain, Fas"/>
    <property type="match status" value="1"/>
</dbReference>
<dbReference type="PhylomeDB" id="B3SAX6"/>
<gene>
    <name evidence="3" type="ORF">TRIADDRAFT_61415</name>
</gene>
<feature type="region of interest" description="Disordered" evidence="1">
    <location>
        <begin position="1"/>
        <end position="29"/>
    </location>
</feature>
<feature type="domain" description="Death" evidence="2">
    <location>
        <begin position="31"/>
        <end position="113"/>
    </location>
</feature>
<proteinExistence type="predicted"/>
<dbReference type="PROSITE" id="PS50017">
    <property type="entry name" value="DEATH_DOMAIN"/>
    <property type="match status" value="1"/>
</dbReference>
<feature type="region of interest" description="Disordered" evidence="1">
    <location>
        <begin position="123"/>
        <end position="165"/>
    </location>
</feature>
<reference evidence="3 4" key="1">
    <citation type="journal article" date="2008" name="Nature">
        <title>The Trichoplax genome and the nature of placozoans.</title>
        <authorList>
            <person name="Srivastava M."/>
            <person name="Begovic E."/>
            <person name="Chapman J."/>
            <person name="Putnam N.H."/>
            <person name="Hellsten U."/>
            <person name="Kawashima T."/>
            <person name="Kuo A."/>
            <person name="Mitros T."/>
            <person name="Salamov A."/>
            <person name="Carpenter M.L."/>
            <person name="Signorovitch A.Y."/>
            <person name="Moreno M.A."/>
            <person name="Kamm K."/>
            <person name="Grimwood J."/>
            <person name="Schmutz J."/>
            <person name="Shapiro H."/>
            <person name="Grigoriev I.V."/>
            <person name="Buss L.W."/>
            <person name="Schierwater B."/>
            <person name="Dellaporta S.L."/>
            <person name="Rokhsar D.S."/>
        </authorList>
    </citation>
    <scope>NUCLEOTIDE SEQUENCE [LARGE SCALE GENOMIC DNA]</scope>
    <source>
        <strain evidence="3 4">Grell-BS-1999</strain>
    </source>
</reference>
<evidence type="ECO:0000313" key="4">
    <source>
        <dbReference type="Proteomes" id="UP000009022"/>
    </source>
</evidence>
<organism evidence="3 4">
    <name type="scientific">Trichoplax adhaerens</name>
    <name type="common">Trichoplax reptans</name>
    <dbReference type="NCBI Taxonomy" id="10228"/>
    <lineage>
        <taxon>Eukaryota</taxon>
        <taxon>Metazoa</taxon>
        <taxon>Placozoa</taxon>
        <taxon>Uniplacotomia</taxon>
        <taxon>Trichoplacea</taxon>
        <taxon>Trichoplacidae</taxon>
        <taxon>Trichoplax</taxon>
    </lineage>
</organism>
<dbReference type="HOGENOM" id="CLU_1612955_0_0_1"/>
<dbReference type="KEGG" id="tad:TRIADDRAFT_61415"/>
<dbReference type="RefSeq" id="XP_002117452.1">
    <property type="nucleotide sequence ID" value="XM_002117416.1"/>
</dbReference>
<dbReference type="InterPro" id="IPR011029">
    <property type="entry name" value="DEATH-like_dom_sf"/>
</dbReference>
<dbReference type="SUPFAM" id="SSF47986">
    <property type="entry name" value="DEATH domain"/>
    <property type="match status" value="1"/>
</dbReference>
<dbReference type="Proteomes" id="UP000009022">
    <property type="component" value="Unassembled WGS sequence"/>
</dbReference>
<keyword evidence="4" id="KW-1185">Reference proteome</keyword>
<dbReference type="Pfam" id="PF00531">
    <property type="entry name" value="Death"/>
    <property type="match status" value="1"/>
</dbReference>
<dbReference type="CDD" id="cd01670">
    <property type="entry name" value="Death"/>
    <property type="match status" value="1"/>
</dbReference>
<dbReference type="GeneID" id="6758664"/>
<dbReference type="CTD" id="6758664"/>
<dbReference type="InterPro" id="IPR000488">
    <property type="entry name" value="Death_dom"/>
</dbReference>
<dbReference type="AlphaFoldDB" id="B3SAX6"/>
<dbReference type="GO" id="GO:0007165">
    <property type="term" value="P:signal transduction"/>
    <property type="evidence" value="ECO:0007669"/>
    <property type="project" value="InterPro"/>
</dbReference>